<accession>A0A7Z0BNZ4</accession>
<evidence type="ECO:0000313" key="1">
    <source>
        <dbReference type="EMBL" id="NYH71616.1"/>
    </source>
</evidence>
<protein>
    <submittedName>
        <fullName evidence="1">Uncharacterized protein</fullName>
    </submittedName>
</protein>
<proteinExistence type="predicted"/>
<keyword evidence="2" id="KW-1185">Reference proteome</keyword>
<dbReference type="Proteomes" id="UP000578688">
    <property type="component" value="Unassembled WGS sequence"/>
</dbReference>
<comment type="caution">
    <text evidence="1">The sequence shown here is derived from an EMBL/GenBank/DDBJ whole genome shotgun (WGS) entry which is preliminary data.</text>
</comment>
<dbReference type="RefSeq" id="WP_156152757.1">
    <property type="nucleotide sequence ID" value="NZ_JACBYV010000001.1"/>
</dbReference>
<dbReference type="AlphaFoldDB" id="A0A7Z0BNZ4"/>
<dbReference type="EMBL" id="JACBYV010000001">
    <property type="protein sequence ID" value="NYH71616.1"/>
    <property type="molecule type" value="Genomic_DNA"/>
</dbReference>
<organism evidence="1 2">
    <name type="scientific">Phytopseudomonas flavescens</name>
    <dbReference type="NCBI Taxonomy" id="29435"/>
    <lineage>
        <taxon>Bacteria</taxon>
        <taxon>Pseudomonadati</taxon>
        <taxon>Pseudomonadota</taxon>
        <taxon>Gammaproteobacteria</taxon>
        <taxon>Pseudomonadales</taxon>
        <taxon>Pseudomonadaceae</taxon>
        <taxon>Phytopseudomonas</taxon>
    </lineage>
</organism>
<name>A0A7Z0BNZ4_9GAMM</name>
<reference evidence="1 2" key="1">
    <citation type="submission" date="2020-07" db="EMBL/GenBank/DDBJ databases">
        <title>Genomic analyses of the natural microbiome of Caenorhabditis elegans.</title>
        <authorList>
            <person name="Samuel B."/>
        </authorList>
    </citation>
    <scope>NUCLEOTIDE SEQUENCE [LARGE SCALE GENOMIC DNA]</scope>
    <source>
        <strain evidence="1 2">BIGb0408</strain>
    </source>
</reference>
<evidence type="ECO:0000313" key="2">
    <source>
        <dbReference type="Proteomes" id="UP000578688"/>
    </source>
</evidence>
<sequence>MDLTWAVSWIHTLSKAMKKVKAGASDSLAQALFTLPRVPATVTGRHDRVAIEQP</sequence>
<gene>
    <name evidence="1" type="ORF">FHR27_000226</name>
</gene>